<name>U4LVQ1_PYROM</name>
<dbReference type="OMA" id="FQTKGRT"/>
<keyword evidence="6" id="KW-1185">Reference proteome</keyword>
<proteinExistence type="inferred from homology"/>
<comment type="similarity">
    <text evidence="1">Belongs to the thioredoxin family.</text>
</comment>
<feature type="domain" description="Thioredoxin" evidence="4">
    <location>
        <begin position="1"/>
        <end position="109"/>
    </location>
</feature>
<evidence type="ECO:0000259" key="4">
    <source>
        <dbReference type="PROSITE" id="PS51352"/>
    </source>
</evidence>
<dbReference type="PROSITE" id="PS00194">
    <property type="entry name" value="THIOREDOXIN_1"/>
    <property type="match status" value="1"/>
</dbReference>
<dbReference type="PROSITE" id="PS51352">
    <property type="entry name" value="THIOREDOXIN_2"/>
    <property type="match status" value="1"/>
</dbReference>
<reference evidence="5 6" key="1">
    <citation type="journal article" date="2013" name="PLoS Genet.">
        <title>The genome and development-dependent transcriptomes of Pyronema confluens: a window into fungal evolution.</title>
        <authorList>
            <person name="Traeger S."/>
            <person name="Altegoer F."/>
            <person name="Freitag M."/>
            <person name="Gabaldon T."/>
            <person name="Kempken F."/>
            <person name="Kumar A."/>
            <person name="Marcet-Houben M."/>
            <person name="Poggeler S."/>
            <person name="Stajich J.E."/>
            <person name="Nowrousian M."/>
        </authorList>
    </citation>
    <scope>NUCLEOTIDE SEQUENCE [LARGE SCALE GENOMIC DNA]</scope>
    <source>
        <strain evidence="6">CBS 100304</strain>
        <tissue evidence="5">Vegetative mycelium</tissue>
    </source>
</reference>
<dbReference type="OrthoDB" id="19690at2759"/>
<dbReference type="InterPro" id="IPR013766">
    <property type="entry name" value="Thioredoxin_domain"/>
</dbReference>
<accession>U4LVQ1</accession>
<dbReference type="PRINTS" id="PR00421">
    <property type="entry name" value="THIOREDOXIN"/>
</dbReference>
<dbReference type="EMBL" id="HF936625">
    <property type="protein sequence ID" value="CCX34757.1"/>
    <property type="molecule type" value="Genomic_DNA"/>
</dbReference>
<dbReference type="InterPro" id="IPR017937">
    <property type="entry name" value="Thioredoxin_CS"/>
</dbReference>
<keyword evidence="2" id="KW-1015">Disulfide bond</keyword>
<dbReference type="InterPro" id="IPR036249">
    <property type="entry name" value="Thioredoxin-like_sf"/>
</dbReference>
<dbReference type="PANTHER" id="PTHR46115">
    <property type="entry name" value="THIOREDOXIN-LIKE PROTEIN 1"/>
    <property type="match status" value="1"/>
</dbReference>
<feature type="compositionally biased region" description="Gly residues" evidence="3">
    <location>
        <begin position="188"/>
        <end position="207"/>
    </location>
</feature>
<evidence type="ECO:0000313" key="5">
    <source>
        <dbReference type="EMBL" id="CCX34757.1"/>
    </source>
</evidence>
<dbReference type="Gene3D" id="3.40.30.10">
    <property type="entry name" value="Glutaredoxin"/>
    <property type="match status" value="1"/>
</dbReference>
<evidence type="ECO:0000256" key="2">
    <source>
        <dbReference type="ARBA" id="ARBA00023157"/>
    </source>
</evidence>
<protein>
    <submittedName>
        <fullName evidence="5">Similar to Thioredoxin-like protein acc. no. Q8TFM8</fullName>
    </submittedName>
</protein>
<dbReference type="CDD" id="cd02947">
    <property type="entry name" value="TRX_family"/>
    <property type="match status" value="1"/>
</dbReference>
<dbReference type="Pfam" id="PF00085">
    <property type="entry name" value="Thioredoxin"/>
    <property type="match status" value="1"/>
</dbReference>
<evidence type="ECO:0000313" key="6">
    <source>
        <dbReference type="Proteomes" id="UP000018144"/>
    </source>
</evidence>
<evidence type="ECO:0000256" key="1">
    <source>
        <dbReference type="ARBA" id="ARBA00008987"/>
    </source>
</evidence>
<gene>
    <name evidence="5" type="ORF">PCON_04274</name>
</gene>
<dbReference type="STRING" id="1076935.U4LVQ1"/>
<feature type="region of interest" description="Disordered" evidence="3">
    <location>
        <begin position="177"/>
        <end position="226"/>
    </location>
</feature>
<evidence type="ECO:0000256" key="3">
    <source>
        <dbReference type="SAM" id="MobiDB-lite"/>
    </source>
</evidence>
<organism evidence="5 6">
    <name type="scientific">Pyronema omphalodes (strain CBS 100304)</name>
    <name type="common">Pyronema confluens</name>
    <dbReference type="NCBI Taxonomy" id="1076935"/>
    <lineage>
        <taxon>Eukaryota</taxon>
        <taxon>Fungi</taxon>
        <taxon>Dikarya</taxon>
        <taxon>Ascomycota</taxon>
        <taxon>Pezizomycotina</taxon>
        <taxon>Pezizomycetes</taxon>
        <taxon>Pezizales</taxon>
        <taxon>Pyronemataceae</taxon>
        <taxon>Pyronema</taxon>
    </lineage>
</organism>
<dbReference type="eggNOG" id="KOG0907">
    <property type="taxonomic scope" value="Eukaryota"/>
</dbReference>
<dbReference type="SUPFAM" id="SSF52833">
    <property type="entry name" value="Thioredoxin-like"/>
    <property type="match status" value="1"/>
</dbReference>
<dbReference type="Proteomes" id="UP000018144">
    <property type="component" value="Unassembled WGS sequence"/>
</dbReference>
<dbReference type="AlphaFoldDB" id="U4LVQ1"/>
<sequence>MSKYTHVTSPLQLSGLAVKNSVVVIDFHATWCGPCRVIAPTFDALANKHAAPGKVAFVKVDVDQAQTIAQQYEVRAMPTFIILVNNKEVARIQGADSRALTNAVEKHCTGVSKSAYASTGGQKLGSAPVGGYVKDGTMGRKPARIAAGNWVDTLIRFMALYLVSLFAIDARGAAEKSSYRTGDRTLNGNGGGSGRPGGPGGPGGRKLGGVSQIRRDTGGCAGGSCG</sequence>